<organism evidence="4 5">
    <name type="scientific">Actinomycetospora straminea</name>
    <dbReference type="NCBI Taxonomy" id="663607"/>
    <lineage>
        <taxon>Bacteria</taxon>
        <taxon>Bacillati</taxon>
        <taxon>Actinomycetota</taxon>
        <taxon>Actinomycetes</taxon>
        <taxon>Pseudonocardiales</taxon>
        <taxon>Pseudonocardiaceae</taxon>
        <taxon>Actinomycetospora</taxon>
    </lineage>
</organism>
<dbReference type="Pfam" id="PF01844">
    <property type="entry name" value="HNH"/>
    <property type="match status" value="1"/>
</dbReference>
<name>A0ABP9EYP8_9PSEU</name>
<dbReference type="SMART" id="SM00507">
    <property type="entry name" value="HNHc"/>
    <property type="match status" value="1"/>
</dbReference>
<dbReference type="InterPro" id="IPR003615">
    <property type="entry name" value="HNH_nuc"/>
</dbReference>
<evidence type="ECO:0000256" key="2">
    <source>
        <dbReference type="SAM" id="MobiDB-lite"/>
    </source>
</evidence>
<dbReference type="Pfam" id="PF02720">
    <property type="entry name" value="DUF222"/>
    <property type="match status" value="2"/>
</dbReference>
<protein>
    <recommendedName>
        <fullName evidence="3">HNH nuclease domain-containing protein</fullName>
    </recommendedName>
</protein>
<dbReference type="InterPro" id="IPR003870">
    <property type="entry name" value="DUF222"/>
</dbReference>
<evidence type="ECO:0000313" key="5">
    <source>
        <dbReference type="Proteomes" id="UP001500457"/>
    </source>
</evidence>
<accession>A0ABP9EYP8</accession>
<dbReference type="EMBL" id="BAABHQ010000018">
    <property type="protein sequence ID" value="GAA4890052.1"/>
    <property type="molecule type" value="Genomic_DNA"/>
</dbReference>
<feature type="domain" description="HNH nuclease" evidence="3">
    <location>
        <begin position="415"/>
        <end position="467"/>
    </location>
</feature>
<sequence>MSESVGAAEREALARARADVIAQRAGYHRRLQAIATLADLNTVVAAGYRSLEALVADRDNLDRADAKRLVAEAADLCARTSLHGELLPARLPATADALAAGAIDPAHVKVIRDTMRHLDALMPPPPPQEWSGVERTLAEQAQVLPPRMLRVLAKKFVDLYDPDGAAPPDGEDALDELRLLRRKDGSLVFKGRLGDPLDAEMVIEVFGVLAAPTGADDERPLERRQADAFTELVGDTRGPRGLATDTRREHRDTKHRDTEPAADSTTEPDSSTEPDADGAATRDGAPRTDAGPGEPAPDVEPGAGGGRVEPAPDTEPEGAAPLALIPAPRRPDPAPSAGGWTERPGRALLTITIDHRWLCAALAERGGHGTLDSGHAVDPATVRRWACDAEIVPMILGSRSEPLDVGRTQRTAPDALRRALNLRDGGCAFPGCTRRPRRCHAHHIRHWLDGGPTALDNMCLLCRHHHQLIHHGHWQIEMIEGRPWFTPPWIIDPERRPRPGGRPRIPT</sequence>
<gene>
    <name evidence="4" type="ORF">GCM10023203_49290</name>
</gene>
<evidence type="ECO:0000259" key="3">
    <source>
        <dbReference type="SMART" id="SM00507"/>
    </source>
</evidence>
<proteinExistence type="inferred from homology"/>
<comment type="caution">
    <text evidence="4">The sequence shown here is derived from an EMBL/GenBank/DDBJ whole genome shotgun (WGS) entry which is preliminary data.</text>
</comment>
<reference evidence="5" key="1">
    <citation type="journal article" date="2019" name="Int. J. Syst. Evol. Microbiol.">
        <title>The Global Catalogue of Microorganisms (GCM) 10K type strain sequencing project: providing services to taxonomists for standard genome sequencing and annotation.</title>
        <authorList>
            <consortium name="The Broad Institute Genomics Platform"/>
            <consortium name="The Broad Institute Genome Sequencing Center for Infectious Disease"/>
            <person name="Wu L."/>
            <person name="Ma J."/>
        </authorList>
    </citation>
    <scope>NUCLEOTIDE SEQUENCE [LARGE SCALE GENOMIC DNA]</scope>
    <source>
        <strain evidence="5">JCM 17983</strain>
    </source>
</reference>
<dbReference type="Proteomes" id="UP001500457">
    <property type="component" value="Unassembled WGS sequence"/>
</dbReference>
<feature type="compositionally biased region" description="Basic and acidic residues" evidence="2">
    <location>
        <begin position="245"/>
        <end position="259"/>
    </location>
</feature>
<evidence type="ECO:0000313" key="4">
    <source>
        <dbReference type="EMBL" id="GAA4890052.1"/>
    </source>
</evidence>
<dbReference type="RefSeq" id="WP_345381913.1">
    <property type="nucleotide sequence ID" value="NZ_BAABHQ010000018.1"/>
</dbReference>
<evidence type="ECO:0000256" key="1">
    <source>
        <dbReference type="ARBA" id="ARBA00023450"/>
    </source>
</evidence>
<dbReference type="Gene3D" id="1.10.30.50">
    <property type="match status" value="1"/>
</dbReference>
<feature type="region of interest" description="Disordered" evidence="2">
    <location>
        <begin position="228"/>
        <end position="343"/>
    </location>
</feature>
<dbReference type="CDD" id="cd00085">
    <property type="entry name" value="HNHc"/>
    <property type="match status" value="1"/>
</dbReference>
<dbReference type="InterPro" id="IPR002711">
    <property type="entry name" value="HNH"/>
</dbReference>
<keyword evidence="5" id="KW-1185">Reference proteome</keyword>
<comment type="similarity">
    <text evidence="1">Belongs to the Rv1128c/1148c/1588c/1702c/1945/3466 family.</text>
</comment>